<dbReference type="EMBL" id="JBBKTW010000002">
    <property type="protein sequence ID" value="MEN2988071.1"/>
    <property type="molecule type" value="Genomic_DNA"/>
</dbReference>
<gene>
    <name evidence="1" type="ORF">WG926_07130</name>
</gene>
<organism evidence="1 2">
    <name type="scientific">Tistrella arctica</name>
    <dbReference type="NCBI Taxonomy" id="3133430"/>
    <lineage>
        <taxon>Bacteria</taxon>
        <taxon>Pseudomonadati</taxon>
        <taxon>Pseudomonadota</taxon>
        <taxon>Alphaproteobacteria</taxon>
        <taxon>Geminicoccales</taxon>
        <taxon>Geminicoccaceae</taxon>
        <taxon>Tistrella</taxon>
    </lineage>
</organism>
<evidence type="ECO:0000313" key="2">
    <source>
        <dbReference type="Proteomes" id="UP001413721"/>
    </source>
</evidence>
<accession>A0ABU9YH90</accession>
<sequence>MREFNVFTWPGFDLAPIRSHVGVNQPPRFHYGHLPPALFRRLIETFVELRRRTPPDITPRDT</sequence>
<name>A0ABU9YH90_9PROT</name>
<comment type="caution">
    <text evidence="1">The sequence shown here is derived from an EMBL/GenBank/DDBJ whole genome shotgun (WGS) entry which is preliminary data.</text>
</comment>
<keyword evidence="2" id="KW-1185">Reference proteome</keyword>
<evidence type="ECO:0000313" key="1">
    <source>
        <dbReference type="EMBL" id="MEN2988071.1"/>
    </source>
</evidence>
<proteinExistence type="predicted"/>
<dbReference type="RefSeq" id="WP_345932782.1">
    <property type="nucleotide sequence ID" value="NZ_JBBKTV010000003.1"/>
</dbReference>
<dbReference type="Proteomes" id="UP001413721">
    <property type="component" value="Unassembled WGS sequence"/>
</dbReference>
<reference evidence="1 2" key="1">
    <citation type="submission" date="2024-03" db="EMBL/GenBank/DDBJ databases">
        <title>High-quality draft genome sequencing of Tistrella sp. BH-R2-4.</title>
        <authorList>
            <person name="Dong C."/>
        </authorList>
    </citation>
    <scope>NUCLEOTIDE SEQUENCE [LARGE SCALE GENOMIC DNA]</scope>
    <source>
        <strain evidence="1 2">BH-R2-4</strain>
    </source>
</reference>
<protein>
    <submittedName>
        <fullName evidence="1">Uncharacterized protein</fullName>
    </submittedName>
</protein>